<sequence>MEEMPCEDRTPTRNAKLCSAHFEDDCFHQRCSRRYLRKRSVPTKFDSPARTSERSPRKRQQAQSHVGTLQRQQRKQRHRQRQPSSSTTQPSPGEAPEASAATGRGSSAKSTLETMPEYLSVRCHEASAATGPGSSAESTPDATLEDVRVWRQASVNIVDIFTDPMRNLVLRISRKPNNMYAEDVRKFALTAATPKCSSQMGSGDRWKTRLHQGVIQQSHTRSPEGTTSTSRNKSIGMAKRSSDTVTWATASSTTTASPVFLAVAVNKSWKIPLGYALIDGLDGSIRANLARQYITKFEEAGAECISVTCDGPNCNISMLTALAVFFSPPLRGWFPNPSDLSRKVYGLLDACHMLKLMRNLLAEELCIRDGAGREKGIRGFEGVEATAEFAAAVDNIFDLSNSCHPLGRGSKVPVRAVNKDTMLTCIDQASHYLRGSKHSTCQPLSQGARKTPILGFLLVLESIKGLAEDLVWGPSPPLRCLLTGKLSQDRLELFFATVRNRTSNNDNPTALEFRSAYRKCLVASVQPSTRGNCQVDGTATLRSSGCHQQVQARDEAATGEGNHETNSYQSLSKFAECVVEYIAGNVAVNFAKVTKCPECSRIALVTSDKRGLVLAKDAGGLLSPSQDVLHLCTIAEKVLRRNFDKVAKGGRNWLLMLQTETMGIATKTPLLRRFEHLFLAQIIDHRCHCAIMMKTTLEYYFKLRIHHMCRQQSAAKKGVVLRQLLTKLVIFRGQ</sequence>
<protein>
    <submittedName>
        <fullName evidence="1">Uncharacterized protein</fullName>
    </submittedName>
</protein>
<keyword evidence="2" id="KW-1185">Reference proteome</keyword>
<organism evidence="1 2">
    <name type="scientific">Ixodes persulcatus</name>
    <name type="common">Taiga tick</name>
    <dbReference type="NCBI Taxonomy" id="34615"/>
    <lineage>
        <taxon>Eukaryota</taxon>
        <taxon>Metazoa</taxon>
        <taxon>Ecdysozoa</taxon>
        <taxon>Arthropoda</taxon>
        <taxon>Chelicerata</taxon>
        <taxon>Arachnida</taxon>
        <taxon>Acari</taxon>
        <taxon>Parasitiformes</taxon>
        <taxon>Ixodida</taxon>
        <taxon>Ixodoidea</taxon>
        <taxon>Ixodidae</taxon>
        <taxon>Ixodinae</taxon>
        <taxon>Ixodes</taxon>
    </lineage>
</organism>
<reference evidence="1 2" key="1">
    <citation type="journal article" date="2020" name="Cell">
        <title>Large-Scale Comparative Analyses of Tick Genomes Elucidate Their Genetic Diversity and Vector Capacities.</title>
        <authorList>
            <consortium name="Tick Genome and Microbiome Consortium (TIGMIC)"/>
            <person name="Jia N."/>
            <person name="Wang J."/>
            <person name="Shi W."/>
            <person name="Du L."/>
            <person name="Sun Y."/>
            <person name="Zhan W."/>
            <person name="Jiang J.F."/>
            <person name="Wang Q."/>
            <person name="Zhang B."/>
            <person name="Ji P."/>
            <person name="Bell-Sakyi L."/>
            <person name="Cui X.M."/>
            <person name="Yuan T.T."/>
            <person name="Jiang B.G."/>
            <person name="Yang W.F."/>
            <person name="Lam T.T."/>
            <person name="Chang Q.C."/>
            <person name="Ding S.J."/>
            <person name="Wang X.J."/>
            <person name="Zhu J.G."/>
            <person name="Ruan X.D."/>
            <person name="Zhao L."/>
            <person name="Wei J.T."/>
            <person name="Ye R.Z."/>
            <person name="Que T.C."/>
            <person name="Du C.H."/>
            <person name="Zhou Y.H."/>
            <person name="Cheng J.X."/>
            <person name="Dai P.F."/>
            <person name="Guo W.B."/>
            <person name="Han X.H."/>
            <person name="Huang E.J."/>
            <person name="Li L.F."/>
            <person name="Wei W."/>
            <person name="Gao Y.C."/>
            <person name="Liu J.Z."/>
            <person name="Shao H.Z."/>
            <person name="Wang X."/>
            <person name="Wang C.C."/>
            <person name="Yang T.C."/>
            <person name="Huo Q.B."/>
            <person name="Li W."/>
            <person name="Chen H.Y."/>
            <person name="Chen S.E."/>
            <person name="Zhou L.G."/>
            <person name="Ni X.B."/>
            <person name="Tian J.H."/>
            <person name="Sheng Y."/>
            <person name="Liu T."/>
            <person name="Pan Y.S."/>
            <person name="Xia L.Y."/>
            <person name="Li J."/>
            <person name="Zhao F."/>
            <person name="Cao W.C."/>
        </authorList>
    </citation>
    <scope>NUCLEOTIDE SEQUENCE [LARGE SCALE GENOMIC DNA]</scope>
    <source>
        <strain evidence="1">Iper-2018</strain>
    </source>
</reference>
<accession>A0AC60PRB7</accession>
<name>A0AC60PRB7_IXOPE</name>
<comment type="caution">
    <text evidence="1">The sequence shown here is derived from an EMBL/GenBank/DDBJ whole genome shotgun (WGS) entry which is preliminary data.</text>
</comment>
<evidence type="ECO:0000313" key="2">
    <source>
        <dbReference type="Proteomes" id="UP000805193"/>
    </source>
</evidence>
<gene>
    <name evidence="1" type="ORF">HPB47_000664</name>
</gene>
<dbReference type="EMBL" id="JABSTQ010010087">
    <property type="protein sequence ID" value="KAG0423556.1"/>
    <property type="molecule type" value="Genomic_DNA"/>
</dbReference>
<proteinExistence type="predicted"/>
<evidence type="ECO:0000313" key="1">
    <source>
        <dbReference type="EMBL" id="KAG0423556.1"/>
    </source>
</evidence>
<dbReference type="Proteomes" id="UP000805193">
    <property type="component" value="Unassembled WGS sequence"/>
</dbReference>